<dbReference type="AlphaFoldDB" id="A0A8E0NC68"/>
<evidence type="ECO:0000313" key="1">
    <source>
        <dbReference type="EMBL" id="GAD59646.1"/>
    </source>
</evidence>
<keyword evidence="2" id="KW-1185">Reference proteome</keyword>
<name>A0A8E0NC68_9CAUL</name>
<dbReference type="Proteomes" id="UP000016569">
    <property type="component" value="Unassembled WGS sequence"/>
</dbReference>
<dbReference type="Gene3D" id="3.30.1150.10">
    <property type="match status" value="1"/>
</dbReference>
<dbReference type="EMBL" id="BATC01000034">
    <property type="protein sequence ID" value="GAD59646.1"/>
    <property type="molecule type" value="Genomic_DNA"/>
</dbReference>
<organism evidence="1 2">
    <name type="scientific">Brevundimonas abyssalis TAR-001</name>
    <dbReference type="NCBI Taxonomy" id="1391729"/>
    <lineage>
        <taxon>Bacteria</taxon>
        <taxon>Pseudomonadati</taxon>
        <taxon>Pseudomonadota</taxon>
        <taxon>Alphaproteobacteria</taxon>
        <taxon>Caulobacterales</taxon>
        <taxon>Caulobacteraceae</taxon>
        <taxon>Brevundimonas</taxon>
    </lineage>
</organism>
<evidence type="ECO:0000313" key="2">
    <source>
        <dbReference type="Proteomes" id="UP000016569"/>
    </source>
</evidence>
<protein>
    <recommendedName>
        <fullName evidence="3">TolA protein</fullName>
    </recommendedName>
</protein>
<dbReference type="SUPFAM" id="SSF74653">
    <property type="entry name" value="TolA/TonB C-terminal domain"/>
    <property type="match status" value="1"/>
</dbReference>
<reference evidence="2" key="1">
    <citation type="journal article" date="2013" name="Genome Announc.">
        <title>Draft Genome Sequence of the Dimorphic Prosthecate Bacterium Brevundimonas abyssalis TAR-001T.</title>
        <authorList>
            <person name="Tsubouchi T."/>
            <person name="Nishi S."/>
            <person name="Usui K."/>
            <person name="Shimane Y."/>
            <person name="Takaki Y."/>
            <person name="Maruyama T."/>
            <person name="Hatada Y."/>
        </authorList>
    </citation>
    <scope>NUCLEOTIDE SEQUENCE [LARGE SCALE GENOMIC DNA]</scope>
    <source>
        <strain evidence="2">TAR-001</strain>
    </source>
</reference>
<comment type="caution">
    <text evidence="1">The sequence shown here is derived from an EMBL/GenBank/DDBJ whole genome shotgun (WGS) entry which is preliminary data.</text>
</comment>
<gene>
    <name evidence="1" type="ORF">MBEBAB_1896</name>
</gene>
<accession>A0A8E0NC68</accession>
<evidence type="ECO:0008006" key="3">
    <source>
        <dbReference type="Google" id="ProtNLM"/>
    </source>
</evidence>
<sequence length="87" mass="9713">MTRHWILNCDLEGMRDLSIPVRVTITSGGRISSGPTVTDQRSGATWRTASEAMLRAVRAAEPFDVPDGFETQEINFRFRADQACANR</sequence>
<proteinExistence type="predicted"/>